<name>A0A1I4SGP1_9FLAO</name>
<accession>A0A1I4SGP1</accession>
<dbReference type="Proteomes" id="UP000182961">
    <property type="component" value="Unassembled WGS sequence"/>
</dbReference>
<dbReference type="SUPFAM" id="SSF53448">
    <property type="entry name" value="Nucleotide-diphospho-sugar transferases"/>
    <property type="match status" value="1"/>
</dbReference>
<gene>
    <name evidence="5" type="ORF">SAMN05444143_101822</name>
</gene>
<dbReference type="RefSeq" id="WP_024981587.1">
    <property type="nucleotide sequence ID" value="NZ_CBCRUM010000007.1"/>
</dbReference>
<evidence type="ECO:0000313" key="5">
    <source>
        <dbReference type="EMBL" id="SFM63645.1"/>
    </source>
</evidence>
<evidence type="ECO:0000256" key="1">
    <source>
        <dbReference type="ARBA" id="ARBA00006739"/>
    </source>
</evidence>
<dbReference type="GO" id="GO:0016757">
    <property type="term" value="F:glycosyltransferase activity"/>
    <property type="evidence" value="ECO:0007669"/>
    <property type="project" value="UniProtKB-KW"/>
</dbReference>
<evidence type="ECO:0000313" key="6">
    <source>
        <dbReference type="Proteomes" id="UP000182961"/>
    </source>
</evidence>
<dbReference type="PANTHER" id="PTHR43179:SF12">
    <property type="entry name" value="GALACTOFURANOSYLTRANSFERASE GLFT2"/>
    <property type="match status" value="1"/>
</dbReference>
<reference evidence="6" key="1">
    <citation type="submission" date="2016-10" db="EMBL/GenBank/DDBJ databases">
        <authorList>
            <person name="Varghese N."/>
            <person name="Submissions S."/>
        </authorList>
    </citation>
    <scope>NUCLEOTIDE SEQUENCE [LARGE SCALE GENOMIC DNA]</scope>
    <source>
        <strain evidence="6">DSM 4002</strain>
    </source>
</reference>
<dbReference type="AlphaFoldDB" id="A0A1I4SGP1"/>
<keyword evidence="2" id="KW-0328">Glycosyltransferase</keyword>
<dbReference type="InterPro" id="IPR029044">
    <property type="entry name" value="Nucleotide-diphossugar_trans"/>
</dbReference>
<organism evidence="5 6">
    <name type="scientific">Flavobacterium succinicans</name>
    <dbReference type="NCBI Taxonomy" id="29536"/>
    <lineage>
        <taxon>Bacteria</taxon>
        <taxon>Pseudomonadati</taxon>
        <taxon>Bacteroidota</taxon>
        <taxon>Flavobacteriia</taxon>
        <taxon>Flavobacteriales</taxon>
        <taxon>Flavobacteriaceae</taxon>
        <taxon>Flavobacterium</taxon>
    </lineage>
</organism>
<dbReference type="eggNOG" id="COG1216">
    <property type="taxonomic scope" value="Bacteria"/>
</dbReference>
<evidence type="ECO:0000256" key="3">
    <source>
        <dbReference type="ARBA" id="ARBA00022679"/>
    </source>
</evidence>
<dbReference type="Pfam" id="PF00535">
    <property type="entry name" value="Glycos_transf_2"/>
    <property type="match status" value="1"/>
</dbReference>
<dbReference type="InterPro" id="IPR001173">
    <property type="entry name" value="Glyco_trans_2-like"/>
</dbReference>
<dbReference type="Gene3D" id="3.90.550.10">
    <property type="entry name" value="Spore Coat Polysaccharide Biosynthesis Protein SpsA, Chain A"/>
    <property type="match status" value="1"/>
</dbReference>
<keyword evidence="3 5" id="KW-0808">Transferase</keyword>
<dbReference type="EMBL" id="FOUT01000001">
    <property type="protein sequence ID" value="SFM63645.1"/>
    <property type="molecule type" value="Genomic_DNA"/>
</dbReference>
<evidence type="ECO:0000256" key="2">
    <source>
        <dbReference type="ARBA" id="ARBA00022676"/>
    </source>
</evidence>
<keyword evidence="6" id="KW-1185">Reference proteome</keyword>
<dbReference type="PANTHER" id="PTHR43179">
    <property type="entry name" value="RHAMNOSYLTRANSFERASE WBBL"/>
    <property type="match status" value="1"/>
</dbReference>
<comment type="similarity">
    <text evidence="1">Belongs to the glycosyltransferase 2 family.</text>
</comment>
<protein>
    <submittedName>
        <fullName evidence="5">Glycosyltransferase, GT2 family</fullName>
    </submittedName>
</protein>
<feature type="domain" description="Glycosyltransferase 2-like" evidence="4">
    <location>
        <begin position="9"/>
        <end position="137"/>
    </location>
</feature>
<evidence type="ECO:0000259" key="4">
    <source>
        <dbReference type="Pfam" id="PF00535"/>
    </source>
</evidence>
<sequence length="305" mass="35847">MKKVSCRFSILITTKNRLPDLVYTLQRIRHLIEREDVVCVICDDGSQDGTSDYILQHFPNIILHTNEQSKGYLYCRNKMLNETKADYAISLDDDAHFITAEPLESIAAYFEDNPKVGLLGLRVFWSKEQPSTETSNEVPIRMKSFVGCGHVWRMTAWRTIPNYPEWFVFYGEEDFASYQLFKKKWEIHYLPQILVHHRVDIKARKTQADYSLRLRRSLCSGWSLYFLFYPLQSIPRKMGYSLWMQFKLKVCKGDWSALQAIVSALLDLLKTIPKIIKNSNRLTDSEYAAYQKIENARIYWAPKEE</sequence>
<proteinExistence type="inferred from homology"/>